<gene>
    <name evidence="6" type="primary">LOC109470212</name>
</gene>
<dbReference type="PANTHER" id="PTHR17408:SF0">
    <property type="entry name" value="HISTONE RNA HAIRPIN-BINDING PROTEIN"/>
    <property type="match status" value="1"/>
</dbReference>
<dbReference type="RefSeq" id="XP_019624608.1">
    <property type="nucleotide sequence ID" value="XM_019769049.1"/>
</dbReference>
<dbReference type="GO" id="GO:0003729">
    <property type="term" value="F:mRNA binding"/>
    <property type="evidence" value="ECO:0007669"/>
    <property type="project" value="InterPro"/>
</dbReference>
<feature type="region of interest" description="Disordered" evidence="3">
    <location>
        <begin position="1"/>
        <end position="104"/>
    </location>
</feature>
<dbReference type="GO" id="GO:0006398">
    <property type="term" value="P:mRNA 3'-end processing by stem-loop binding and cleavage"/>
    <property type="evidence" value="ECO:0007669"/>
    <property type="project" value="TreeGrafter"/>
</dbReference>
<organism evidence="5 6">
    <name type="scientific">Branchiostoma belcheri</name>
    <name type="common">Amphioxus</name>
    <dbReference type="NCBI Taxonomy" id="7741"/>
    <lineage>
        <taxon>Eukaryota</taxon>
        <taxon>Metazoa</taxon>
        <taxon>Chordata</taxon>
        <taxon>Cephalochordata</taxon>
        <taxon>Leptocardii</taxon>
        <taxon>Amphioxiformes</taxon>
        <taxon>Branchiostomatidae</taxon>
        <taxon>Branchiostoma</taxon>
    </lineage>
</organism>
<sequence length="268" mass="31719">MLGRMESSRDAEFRIFKGNGQVQRPRSGPRYGEREERQSRNGDRGRHHESERRRENRSDRSDNRRPFRDRSYEKMTNDRSSCYKPHVYRQKEQNRTTDSPTAYSTKCGWDEMAEEFEKQTSIIQDELERYKRKHHRSNSTGSDDPQNNSNPNPTICETDQVTLMRRQKQIDYGKNTLAYDNYSQNIPRHGRKKDDPWTPTKFAVCSRRAWDGRIKEWRKKLHNWDPDHDMGQVSVSAGGVVEEEACLDDVPDLELLDPMDIDKETFTI</sequence>
<dbReference type="GO" id="GO:0071204">
    <property type="term" value="C:histone pre-mRNA 3'end processing complex"/>
    <property type="evidence" value="ECO:0007669"/>
    <property type="project" value="TreeGrafter"/>
</dbReference>
<dbReference type="GO" id="GO:0005737">
    <property type="term" value="C:cytoplasm"/>
    <property type="evidence" value="ECO:0007669"/>
    <property type="project" value="TreeGrafter"/>
</dbReference>
<reference evidence="6" key="1">
    <citation type="submission" date="2025-08" db="UniProtKB">
        <authorList>
            <consortium name="RefSeq"/>
        </authorList>
    </citation>
    <scope>IDENTIFICATION</scope>
    <source>
        <tissue evidence="6">Gonad</tissue>
    </source>
</reference>
<feature type="domain" description="Histone RNA hairpin-binding protein RNA-binding" evidence="4">
    <location>
        <begin position="159"/>
        <end position="226"/>
    </location>
</feature>
<feature type="compositionally biased region" description="Low complexity" evidence="3">
    <location>
        <begin position="142"/>
        <end position="153"/>
    </location>
</feature>
<dbReference type="Gene3D" id="1.10.8.1120">
    <property type="entry name" value="Histone RNA hairpin-binding protein RNA-binding domain"/>
    <property type="match status" value="1"/>
</dbReference>
<accession>A0A6P4YJI7</accession>
<dbReference type="GO" id="GO:0071207">
    <property type="term" value="F:histone pre-mRNA stem-loop binding"/>
    <property type="evidence" value="ECO:0007669"/>
    <property type="project" value="TreeGrafter"/>
</dbReference>
<dbReference type="GO" id="GO:0051028">
    <property type="term" value="P:mRNA transport"/>
    <property type="evidence" value="ECO:0007669"/>
    <property type="project" value="TreeGrafter"/>
</dbReference>
<keyword evidence="2" id="KW-0694">RNA-binding</keyword>
<evidence type="ECO:0000313" key="5">
    <source>
        <dbReference type="Proteomes" id="UP000515135"/>
    </source>
</evidence>
<dbReference type="KEGG" id="bbel:109470212"/>
<dbReference type="PANTHER" id="PTHR17408">
    <property type="entry name" value="HISTONE RNA HAIRPIN-BINDING PROTEIN"/>
    <property type="match status" value="1"/>
</dbReference>
<comment type="similarity">
    <text evidence="1">Belongs to the SLBP family.</text>
</comment>
<dbReference type="Proteomes" id="UP000515135">
    <property type="component" value="Unplaced"/>
</dbReference>
<evidence type="ECO:0000256" key="3">
    <source>
        <dbReference type="SAM" id="MobiDB-lite"/>
    </source>
</evidence>
<dbReference type="Pfam" id="PF15247">
    <property type="entry name" value="SLBP_RNA_bind"/>
    <property type="match status" value="1"/>
</dbReference>
<feature type="compositionally biased region" description="Basic and acidic residues" evidence="3">
    <location>
        <begin position="1"/>
        <end position="15"/>
    </location>
</feature>
<evidence type="ECO:0000256" key="1">
    <source>
        <dbReference type="ARBA" id="ARBA00006151"/>
    </source>
</evidence>
<evidence type="ECO:0000313" key="6">
    <source>
        <dbReference type="RefSeq" id="XP_019624608.1"/>
    </source>
</evidence>
<name>A0A6P4YJI7_BRABE</name>
<feature type="region of interest" description="Disordered" evidence="3">
    <location>
        <begin position="130"/>
        <end position="156"/>
    </location>
</feature>
<dbReference type="GeneID" id="109470212"/>
<dbReference type="InterPro" id="IPR038294">
    <property type="entry name" value="SLBP_RNA_bind_sf"/>
</dbReference>
<evidence type="ECO:0000259" key="4">
    <source>
        <dbReference type="Pfam" id="PF15247"/>
    </source>
</evidence>
<dbReference type="FunFam" id="1.10.8.1120:FF:000001">
    <property type="entry name" value="Histone RNA hairpin-binding protein-like"/>
    <property type="match status" value="1"/>
</dbReference>
<dbReference type="InterPro" id="IPR029344">
    <property type="entry name" value="SLBP_RNA_bind"/>
</dbReference>
<feature type="compositionally biased region" description="Basic and acidic residues" evidence="3">
    <location>
        <begin position="31"/>
        <end position="77"/>
    </location>
</feature>
<proteinExistence type="inferred from homology"/>
<dbReference type="AlphaFoldDB" id="A0A6P4YJI7"/>
<evidence type="ECO:0000256" key="2">
    <source>
        <dbReference type="ARBA" id="ARBA00022884"/>
    </source>
</evidence>
<protein>
    <submittedName>
        <fullName evidence="6">Histone RNA hairpin-binding protein-like</fullName>
    </submittedName>
</protein>
<dbReference type="OrthoDB" id="265795at2759"/>
<keyword evidence="5" id="KW-1185">Reference proteome</keyword>
<dbReference type="InterPro" id="IPR026502">
    <property type="entry name" value="SLBP1/SLBP2"/>
</dbReference>